<dbReference type="PANTHER" id="PTHR33840:SF1">
    <property type="entry name" value="TLE1 PHOSPHOLIPASE DOMAIN-CONTAINING PROTEIN"/>
    <property type="match status" value="1"/>
</dbReference>
<protein>
    <recommendedName>
        <fullName evidence="1">T6SS Phospholipase effector Tle1-like catalytic domain-containing protein</fullName>
    </recommendedName>
</protein>
<dbReference type="Pfam" id="PF09994">
    <property type="entry name" value="T6SS_Tle1-like_cat"/>
    <property type="match status" value="1"/>
</dbReference>
<organism evidence="2 3">
    <name type="scientific">Wallemia ichthyophaga</name>
    <dbReference type="NCBI Taxonomy" id="245174"/>
    <lineage>
        <taxon>Eukaryota</taxon>
        <taxon>Fungi</taxon>
        <taxon>Dikarya</taxon>
        <taxon>Basidiomycota</taxon>
        <taxon>Wallemiomycotina</taxon>
        <taxon>Wallemiomycetes</taxon>
        <taxon>Wallemiales</taxon>
        <taxon>Wallemiaceae</taxon>
        <taxon>Wallemia</taxon>
    </lineage>
</organism>
<dbReference type="OrthoDB" id="3057168at2759"/>
<dbReference type="EMBL" id="SPOF01000049">
    <property type="protein sequence ID" value="TIB08940.1"/>
    <property type="molecule type" value="Genomic_DNA"/>
</dbReference>
<reference evidence="2 3" key="1">
    <citation type="submission" date="2019-03" db="EMBL/GenBank/DDBJ databases">
        <title>Sequencing 23 genomes of Wallemia ichthyophaga.</title>
        <authorList>
            <person name="Gostincar C."/>
        </authorList>
    </citation>
    <scope>NUCLEOTIDE SEQUENCE [LARGE SCALE GENOMIC DNA]</scope>
    <source>
        <strain evidence="2 3">EXF-8621</strain>
    </source>
</reference>
<dbReference type="InterPro" id="IPR018712">
    <property type="entry name" value="Tle1-like_cat"/>
</dbReference>
<dbReference type="Proteomes" id="UP000306954">
    <property type="component" value="Unassembled WGS sequence"/>
</dbReference>
<accession>A0A4T0H1A1</accession>
<comment type="caution">
    <text evidence="2">The sequence shown here is derived from an EMBL/GenBank/DDBJ whole genome shotgun (WGS) entry which is preliminary data.</text>
</comment>
<dbReference type="AlphaFoldDB" id="A0A4T0H1A1"/>
<name>A0A4T0H1A1_WALIC</name>
<gene>
    <name evidence="2" type="ORF">E3P90_03483</name>
</gene>
<dbReference type="PANTHER" id="PTHR33840">
    <property type="match status" value="1"/>
</dbReference>
<dbReference type="OMA" id="AECISEY"/>
<sequence length="440" mass="50124">MHRLIVCIDGSWDDSTSTPNHSNIVHLLRSIETIDKRTQPSVMQYAQYRTAHFSSSLLSQLLGVAYQSFSNCLFELYAFLCMNYSEDGKDEIFLLGYSKGAYVARILAAVINEIGILPRDQLRRFFPILKAFFERKRGGKVASEAEEVLKPWLLSSPSNTRHLEQQFIIKCLALFDCTVKPSPSLPGITSKFNSIITRPESYFGLPDALLGQRIQHCYHAMALNENRANQRELRLELLRGSEDMGQKCKQVWFTGSSGDIGGSYSMKELSDISRMWIASQINPLISLNKEVLMEQLAMPVFRYAIQPPHNPYTSKLTTLMPVKRKPKLIEGGTERIHSSVLLGSPDLAEPVIAAIEKNSNLIEELSELEDEFMREWTVTDSRDTDDLEITYALDIKHYNEEENESWVRKVLYTLQLVVAYVIISLLRRAGMLFGVNIQRL</sequence>
<proteinExistence type="predicted"/>
<feature type="domain" description="T6SS Phospholipase effector Tle1-like catalytic" evidence="1">
    <location>
        <begin position="3"/>
        <end position="280"/>
    </location>
</feature>
<evidence type="ECO:0000313" key="3">
    <source>
        <dbReference type="Proteomes" id="UP000306954"/>
    </source>
</evidence>
<evidence type="ECO:0000313" key="2">
    <source>
        <dbReference type="EMBL" id="TIB08940.1"/>
    </source>
</evidence>
<evidence type="ECO:0000259" key="1">
    <source>
        <dbReference type="Pfam" id="PF09994"/>
    </source>
</evidence>